<dbReference type="PROSITE" id="PS51277">
    <property type="entry name" value="BURP"/>
    <property type="match status" value="1"/>
</dbReference>
<dbReference type="OrthoDB" id="654134at2759"/>
<organism evidence="4 5">
    <name type="scientific">Coffea arabica</name>
    <name type="common">Arabian coffee</name>
    <dbReference type="NCBI Taxonomy" id="13443"/>
    <lineage>
        <taxon>Eukaryota</taxon>
        <taxon>Viridiplantae</taxon>
        <taxon>Streptophyta</taxon>
        <taxon>Embryophyta</taxon>
        <taxon>Tracheophyta</taxon>
        <taxon>Spermatophyta</taxon>
        <taxon>Magnoliopsida</taxon>
        <taxon>eudicotyledons</taxon>
        <taxon>Gunneridae</taxon>
        <taxon>Pentapetalae</taxon>
        <taxon>asterids</taxon>
        <taxon>lamiids</taxon>
        <taxon>Gentianales</taxon>
        <taxon>Rubiaceae</taxon>
        <taxon>Ixoroideae</taxon>
        <taxon>Gardenieae complex</taxon>
        <taxon>Bertiereae - Coffeeae clade</taxon>
        <taxon>Coffeeae</taxon>
        <taxon>Coffea</taxon>
    </lineage>
</organism>
<feature type="region of interest" description="Disordered" evidence="1">
    <location>
        <begin position="114"/>
        <end position="135"/>
    </location>
</feature>
<protein>
    <submittedName>
        <fullName evidence="5">BURP domain protein RD22-like</fullName>
    </submittedName>
</protein>
<sequence>MEFRPLHLFIFVALACVSSHAAQPAETYWKSVLPNSPMPKAIEDLIQSETVDDKSTSVGVSGGGVDVNAQGGNPGGTNVNAGHGGVDVNTPGGTNVNVGPGGVGVNTPGGTNVNVGPGDPGGSETQGRNPEGTDVNVGHGGGVTVSSGHHRGKPVYVGVRPGTSPFLYNYAATKDQLHDNPNVALFFLENNMTRGSKMNLHFFKTSLGATFLPRQVAESIPFSSNKMTEILNKFSVKPNSQEAEVMKNTIKECEKPGIQGEEKFCATSLEAMVDFTTSKLGKNVQAISTNSEKDTPLQKYTITGVKKMTNDKAVVCHQQNYAYAVFYCHKTQATRAYTLSLVGADGTKVKAVAVCHEDTTKWNPKHLAFKVLQIKPGQVPVCHFLPEDHVVWVPK</sequence>
<dbReference type="InterPro" id="IPR004873">
    <property type="entry name" value="BURP_dom"/>
</dbReference>
<reference evidence="5" key="2">
    <citation type="submission" date="2025-08" db="UniProtKB">
        <authorList>
            <consortium name="RefSeq"/>
        </authorList>
    </citation>
    <scope>IDENTIFICATION</scope>
    <source>
        <tissue evidence="5">Leaves</tissue>
    </source>
</reference>
<keyword evidence="4" id="KW-1185">Reference proteome</keyword>
<reference evidence="4" key="1">
    <citation type="journal article" date="2025" name="Foods">
        <title>Unveiling the Microbial Signatures of Arabica Coffee Cherries: Insights into Ripeness Specific Diversity, Functional Traits, and Implications for Quality and Safety.</title>
        <authorList>
            <consortium name="RefSeq"/>
            <person name="Tenea G.N."/>
            <person name="Cifuentes V."/>
            <person name="Reyes P."/>
            <person name="Cevallos-Vallejos M."/>
        </authorList>
    </citation>
    <scope>NUCLEOTIDE SEQUENCE [LARGE SCALE GENOMIC DNA]</scope>
</reference>
<evidence type="ECO:0000256" key="2">
    <source>
        <dbReference type="SAM" id="SignalP"/>
    </source>
</evidence>
<evidence type="ECO:0000313" key="4">
    <source>
        <dbReference type="Proteomes" id="UP001652660"/>
    </source>
</evidence>
<proteinExistence type="predicted"/>
<dbReference type="PANTHER" id="PTHR31236">
    <property type="entry name" value="BURP DOMAIN PROTEIN USPL1-LIKE"/>
    <property type="match status" value="1"/>
</dbReference>
<accession>A0A6P6TTY0</accession>
<feature type="domain" description="BURP" evidence="3">
    <location>
        <begin position="186"/>
        <end position="395"/>
    </location>
</feature>
<feature type="signal peptide" evidence="2">
    <location>
        <begin position="1"/>
        <end position="21"/>
    </location>
</feature>
<keyword evidence="2" id="KW-0732">Signal</keyword>
<dbReference type="AlphaFoldDB" id="A0A6P6TTY0"/>
<evidence type="ECO:0000259" key="3">
    <source>
        <dbReference type="PROSITE" id="PS51277"/>
    </source>
</evidence>
<dbReference type="RefSeq" id="XP_027081397.2">
    <property type="nucleotide sequence ID" value="XM_027225596.2"/>
</dbReference>
<feature type="chain" id="PRO_5047000388" evidence="2">
    <location>
        <begin position="22"/>
        <end position="395"/>
    </location>
</feature>
<gene>
    <name evidence="5" type="primary">LOC113704006</name>
</gene>
<evidence type="ECO:0000256" key="1">
    <source>
        <dbReference type="SAM" id="MobiDB-lite"/>
    </source>
</evidence>
<dbReference type="InterPro" id="IPR044816">
    <property type="entry name" value="BURP"/>
</dbReference>
<evidence type="ECO:0000313" key="5">
    <source>
        <dbReference type="RefSeq" id="XP_027081397.2"/>
    </source>
</evidence>
<dbReference type="PANTHER" id="PTHR31236:SF2">
    <property type="entry name" value="BURP DOMAIN PROTEIN RD22"/>
    <property type="match status" value="1"/>
</dbReference>
<dbReference type="PROSITE" id="PS51257">
    <property type="entry name" value="PROKAR_LIPOPROTEIN"/>
    <property type="match status" value="1"/>
</dbReference>
<dbReference type="Proteomes" id="UP001652660">
    <property type="component" value="Chromosome 8e"/>
</dbReference>
<dbReference type="GeneID" id="113704006"/>
<dbReference type="SMART" id="SM01045">
    <property type="entry name" value="BURP"/>
    <property type="match status" value="1"/>
</dbReference>
<dbReference type="Pfam" id="PF03181">
    <property type="entry name" value="BURP"/>
    <property type="match status" value="1"/>
</dbReference>
<name>A0A6P6TTY0_COFAR</name>